<dbReference type="KEGG" id="moc:BB934_28605"/>
<evidence type="ECO:0000313" key="3">
    <source>
        <dbReference type="EMBL" id="ANY82287.1"/>
    </source>
</evidence>
<dbReference type="AlphaFoldDB" id="A0A1B2EQP5"/>
<protein>
    <submittedName>
        <fullName evidence="3">Uncharacterized protein</fullName>
    </submittedName>
</protein>
<dbReference type="OrthoDB" id="8018324at2"/>
<feature type="region of interest" description="Disordered" evidence="1">
    <location>
        <begin position="22"/>
        <end position="43"/>
    </location>
</feature>
<keyword evidence="3" id="KW-0614">Plasmid</keyword>
<feature type="chain" id="PRO_5008536112" evidence="2">
    <location>
        <begin position="22"/>
        <end position="215"/>
    </location>
</feature>
<geneLocation type="plasmid" evidence="3">
    <name>unnamed1</name>
</geneLocation>
<feature type="signal peptide" evidence="2">
    <location>
        <begin position="1"/>
        <end position="21"/>
    </location>
</feature>
<dbReference type="EMBL" id="CP016617">
    <property type="protein sequence ID" value="ANY82287.1"/>
    <property type="molecule type" value="Genomic_DNA"/>
</dbReference>
<keyword evidence="2" id="KW-0732">Signal</keyword>
<gene>
    <name evidence="3" type="ORF">BB934_28605</name>
</gene>
<name>A0A1B2EQP5_9HYPH</name>
<organism evidence="3">
    <name type="scientific">Microvirga ossetica</name>
    <dbReference type="NCBI Taxonomy" id="1882682"/>
    <lineage>
        <taxon>Bacteria</taxon>
        <taxon>Pseudomonadati</taxon>
        <taxon>Pseudomonadota</taxon>
        <taxon>Alphaproteobacteria</taxon>
        <taxon>Hyphomicrobiales</taxon>
        <taxon>Methylobacteriaceae</taxon>
        <taxon>Microvirga</taxon>
    </lineage>
</organism>
<accession>A0A1B2EQP5</accession>
<reference evidence="3" key="1">
    <citation type="submission" date="2016-07" db="EMBL/GenBank/DDBJ databases">
        <title>Microvirga ossetica sp. nov. a new species of rhizobia isolated from root nodules of the legume species Vicia alpestris Steven originated from North Ossetia region in the Caucasus.</title>
        <authorList>
            <person name="Safronova V.I."/>
            <person name="Kuznetsova I.G."/>
            <person name="Sazanova A.L."/>
            <person name="Belimov A."/>
            <person name="Andronov E."/>
            <person name="Osledkin Y.S."/>
            <person name="Onishchuk O.P."/>
            <person name="Kurchak O.N."/>
            <person name="Shaposhnikov A.I."/>
            <person name="Willems A."/>
            <person name="Tikhonovich I.A."/>
        </authorList>
    </citation>
    <scope>NUCLEOTIDE SEQUENCE [LARGE SCALE GENOMIC DNA]</scope>
    <source>
        <strain evidence="3">V5/3M</strain>
        <plasmid evidence="3">unnamed1</plasmid>
    </source>
</reference>
<feature type="compositionally biased region" description="Low complexity" evidence="1">
    <location>
        <begin position="30"/>
        <end position="40"/>
    </location>
</feature>
<proteinExistence type="predicted"/>
<evidence type="ECO:0000256" key="2">
    <source>
        <dbReference type="SAM" id="SignalP"/>
    </source>
</evidence>
<sequence>MMQILPLAIAFALAVSAGAEGATPRKRGTAAQERAPPRAAQEQDEFRACDVAVREFVQGRKEAAALAVREVRVDSLRMTLNFVHPYGESGDTPPNLAFTRGESIEERRKALNEAKQRAQMLAEAAKAGFVWYVIVLRKEGSPGEERRSPASAQTTEGRPSSADAMVMASIEGRCITVFQYEAIPFNSLSEELRQVLGQRGLEAAPAEALPQSPPS</sequence>
<evidence type="ECO:0000256" key="1">
    <source>
        <dbReference type="SAM" id="MobiDB-lite"/>
    </source>
</evidence>
<feature type="region of interest" description="Disordered" evidence="1">
    <location>
        <begin position="142"/>
        <end position="162"/>
    </location>
</feature>
<dbReference type="RefSeq" id="WP_099513405.1">
    <property type="nucleotide sequence ID" value="NZ_CP016617.1"/>
</dbReference>